<evidence type="ECO:0000256" key="1">
    <source>
        <dbReference type="SAM" id="Phobius"/>
    </source>
</evidence>
<feature type="transmembrane region" description="Helical" evidence="1">
    <location>
        <begin position="6"/>
        <end position="22"/>
    </location>
</feature>
<dbReference type="RefSeq" id="WP_024665149.1">
    <property type="nucleotide sequence ID" value="NZ_RBSD01000006.1"/>
</dbReference>
<comment type="caution">
    <text evidence="2">The sequence shown here is derived from an EMBL/GenBank/DDBJ whole genome shotgun (WGS) entry which is preliminary data.</text>
</comment>
<keyword evidence="1" id="KW-1133">Transmembrane helix</keyword>
<organism evidence="2 3">
    <name type="scientific">Pseudomonas coronafaciens pv. striafaciens</name>
    <dbReference type="NCBI Taxonomy" id="235276"/>
    <lineage>
        <taxon>Bacteria</taxon>
        <taxon>Pseudomonadati</taxon>
        <taxon>Pseudomonadota</taxon>
        <taxon>Gammaproteobacteria</taxon>
        <taxon>Pseudomonadales</taxon>
        <taxon>Pseudomonadaceae</taxon>
        <taxon>Pseudomonas</taxon>
        <taxon>Pseudomonas coronafaciens</taxon>
    </lineage>
</organism>
<proteinExistence type="predicted"/>
<evidence type="ECO:0000313" key="3">
    <source>
        <dbReference type="Proteomes" id="UP000268004"/>
    </source>
</evidence>
<sequence>MNLDEIPVAALLALAVSLFGLWRAERAQGRSRAAERFLLQQTVLLKVEAARSEWYALERENNTLILRLSLDSGLQPELRAIASDYLKGQKEFLAMCIADATACAENVFANGTKFSEKKCRDDLRLIELSLEKLRRNQGVSERKFDELMQQAAAHG</sequence>
<reference evidence="2 3" key="1">
    <citation type="submission" date="2018-08" db="EMBL/GenBank/DDBJ databases">
        <title>Recombination of ecologically and evolutionarily significant loci maintains genetic cohesion in the Pseudomonas syringae species complex.</title>
        <authorList>
            <person name="Dillon M."/>
            <person name="Thakur S."/>
            <person name="Almeida R.N.D."/>
            <person name="Weir B.S."/>
            <person name="Guttman D.S."/>
        </authorList>
    </citation>
    <scope>NUCLEOTIDE SEQUENCE [LARGE SCALE GENOMIC DNA]</scope>
    <source>
        <strain evidence="2 3">ICMP 4996</strain>
    </source>
</reference>
<dbReference type="AlphaFoldDB" id="A0A3M4YYA1"/>
<accession>A0A3M4YYA1</accession>
<keyword evidence="1" id="KW-0472">Membrane</keyword>
<evidence type="ECO:0000313" key="2">
    <source>
        <dbReference type="EMBL" id="RMR93017.1"/>
    </source>
</evidence>
<name>A0A3M4YYA1_9PSED</name>
<protein>
    <submittedName>
        <fullName evidence="2">Uncharacterized protein</fullName>
    </submittedName>
</protein>
<dbReference type="Proteomes" id="UP000268004">
    <property type="component" value="Unassembled WGS sequence"/>
</dbReference>
<gene>
    <name evidence="2" type="ORF">ALP78_00287</name>
</gene>
<dbReference type="EMBL" id="RBSD01000006">
    <property type="protein sequence ID" value="RMR93017.1"/>
    <property type="molecule type" value="Genomic_DNA"/>
</dbReference>
<keyword evidence="1" id="KW-0812">Transmembrane</keyword>